<dbReference type="PANTHER" id="PTHR11685">
    <property type="entry name" value="RBR FAMILY RING FINGER AND IBR DOMAIN-CONTAINING"/>
    <property type="match status" value="1"/>
</dbReference>
<evidence type="ECO:0000313" key="11">
    <source>
        <dbReference type="Proteomes" id="UP001302126"/>
    </source>
</evidence>
<dbReference type="GO" id="GO:0008270">
    <property type="term" value="F:zinc ion binding"/>
    <property type="evidence" value="ECO:0007669"/>
    <property type="project" value="UniProtKB-KW"/>
</dbReference>
<dbReference type="GO" id="GO:0016567">
    <property type="term" value="P:protein ubiquitination"/>
    <property type="evidence" value="ECO:0007669"/>
    <property type="project" value="InterPro"/>
</dbReference>
<keyword evidence="7" id="KW-0833">Ubl conjugation pathway</keyword>
<dbReference type="EC" id="2.3.2.31" evidence="2"/>
<organism evidence="10 11">
    <name type="scientific">Podospora australis</name>
    <dbReference type="NCBI Taxonomy" id="1536484"/>
    <lineage>
        <taxon>Eukaryota</taxon>
        <taxon>Fungi</taxon>
        <taxon>Dikarya</taxon>
        <taxon>Ascomycota</taxon>
        <taxon>Pezizomycotina</taxon>
        <taxon>Sordariomycetes</taxon>
        <taxon>Sordariomycetidae</taxon>
        <taxon>Sordariales</taxon>
        <taxon>Podosporaceae</taxon>
        <taxon>Podospora</taxon>
    </lineage>
</organism>
<dbReference type="PROSITE" id="PS51873">
    <property type="entry name" value="TRIAD"/>
    <property type="match status" value="1"/>
</dbReference>
<dbReference type="InterPro" id="IPR044066">
    <property type="entry name" value="TRIAD_supradom"/>
</dbReference>
<evidence type="ECO:0000259" key="9">
    <source>
        <dbReference type="PROSITE" id="PS51873"/>
    </source>
</evidence>
<evidence type="ECO:0000256" key="2">
    <source>
        <dbReference type="ARBA" id="ARBA00012251"/>
    </source>
</evidence>
<evidence type="ECO:0000256" key="7">
    <source>
        <dbReference type="ARBA" id="ARBA00022786"/>
    </source>
</evidence>
<dbReference type="CDD" id="cd20335">
    <property type="entry name" value="BRcat_RBR"/>
    <property type="match status" value="1"/>
</dbReference>
<evidence type="ECO:0000313" key="10">
    <source>
        <dbReference type="EMBL" id="KAK4182698.1"/>
    </source>
</evidence>
<keyword evidence="4" id="KW-0479">Metal-binding</keyword>
<dbReference type="CDD" id="cd22584">
    <property type="entry name" value="Rcat_RBR_unk"/>
    <property type="match status" value="1"/>
</dbReference>
<accession>A0AAN6WJC4</accession>
<keyword evidence="11" id="KW-1185">Reference proteome</keyword>
<reference evidence="10" key="2">
    <citation type="submission" date="2023-05" db="EMBL/GenBank/DDBJ databases">
        <authorList>
            <consortium name="Lawrence Berkeley National Laboratory"/>
            <person name="Steindorff A."/>
            <person name="Hensen N."/>
            <person name="Bonometti L."/>
            <person name="Westerberg I."/>
            <person name="Brannstrom I.O."/>
            <person name="Guillou S."/>
            <person name="Cros-Aarteil S."/>
            <person name="Calhoun S."/>
            <person name="Haridas S."/>
            <person name="Kuo A."/>
            <person name="Mondo S."/>
            <person name="Pangilinan J."/>
            <person name="Riley R."/>
            <person name="Labutti K."/>
            <person name="Andreopoulos B."/>
            <person name="Lipzen A."/>
            <person name="Chen C."/>
            <person name="Yanf M."/>
            <person name="Daum C."/>
            <person name="Ng V."/>
            <person name="Clum A."/>
            <person name="Ohm R."/>
            <person name="Martin F."/>
            <person name="Silar P."/>
            <person name="Natvig D."/>
            <person name="Lalanne C."/>
            <person name="Gautier V."/>
            <person name="Ament-Velasquez S.L."/>
            <person name="Kruys A."/>
            <person name="Hutchinson M.I."/>
            <person name="Powell A.J."/>
            <person name="Barry K."/>
            <person name="Miller A.N."/>
            <person name="Grigoriev I.V."/>
            <person name="Debuchy R."/>
            <person name="Gladieux P."/>
            <person name="Thoren M.H."/>
            <person name="Johannesson H."/>
        </authorList>
    </citation>
    <scope>NUCLEOTIDE SEQUENCE</scope>
    <source>
        <strain evidence="10">PSN309</strain>
    </source>
</reference>
<name>A0AAN6WJC4_9PEZI</name>
<dbReference type="Proteomes" id="UP001302126">
    <property type="component" value="Unassembled WGS sequence"/>
</dbReference>
<proteinExistence type="predicted"/>
<gene>
    <name evidence="10" type="ORF">QBC35DRAFT_395430</name>
</gene>
<protein>
    <recommendedName>
        <fullName evidence="2">RBR-type E3 ubiquitin transferase</fullName>
        <ecNumber evidence="2">2.3.2.31</ecNumber>
    </recommendedName>
</protein>
<keyword evidence="6" id="KW-0863">Zinc-finger</keyword>
<comment type="catalytic activity">
    <reaction evidence="1">
        <text>[E2 ubiquitin-conjugating enzyme]-S-ubiquitinyl-L-cysteine + [acceptor protein]-L-lysine = [E2 ubiquitin-conjugating enzyme]-L-cysteine + [acceptor protein]-N(6)-ubiquitinyl-L-lysine.</text>
        <dbReference type="EC" id="2.3.2.31"/>
    </reaction>
</comment>
<comment type="caution">
    <text evidence="10">The sequence shown here is derived from an EMBL/GenBank/DDBJ whole genome shotgun (WGS) entry which is preliminary data.</text>
</comment>
<reference evidence="10" key="1">
    <citation type="journal article" date="2023" name="Mol. Phylogenet. Evol.">
        <title>Genome-scale phylogeny and comparative genomics of the fungal order Sordariales.</title>
        <authorList>
            <person name="Hensen N."/>
            <person name="Bonometti L."/>
            <person name="Westerberg I."/>
            <person name="Brannstrom I.O."/>
            <person name="Guillou S."/>
            <person name="Cros-Aarteil S."/>
            <person name="Calhoun S."/>
            <person name="Haridas S."/>
            <person name="Kuo A."/>
            <person name="Mondo S."/>
            <person name="Pangilinan J."/>
            <person name="Riley R."/>
            <person name="LaButti K."/>
            <person name="Andreopoulos B."/>
            <person name="Lipzen A."/>
            <person name="Chen C."/>
            <person name="Yan M."/>
            <person name="Daum C."/>
            <person name="Ng V."/>
            <person name="Clum A."/>
            <person name="Steindorff A."/>
            <person name="Ohm R.A."/>
            <person name="Martin F."/>
            <person name="Silar P."/>
            <person name="Natvig D.O."/>
            <person name="Lalanne C."/>
            <person name="Gautier V."/>
            <person name="Ament-Velasquez S.L."/>
            <person name="Kruys A."/>
            <person name="Hutchinson M.I."/>
            <person name="Powell A.J."/>
            <person name="Barry K."/>
            <person name="Miller A.N."/>
            <person name="Grigoriev I.V."/>
            <person name="Debuchy R."/>
            <person name="Gladieux P."/>
            <person name="Hiltunen Thoren M."/>
            <person name="Johannesson H."/>
        </authorList>
    </citation>
    <scope>NUCLEOTIDE SEQUENCE</scope>
    <source>
        <strain evidence="10">PSN309</strain>
    </source>
</reference>
<feature type="domain" description="RING-type" evidence="9">
    <location>
        <begin position="4"/>
        <end position="212"/>
    </location>
</feature>
<evidence type="ECO:0000256" key="1">
    <source>
        <dbReference type="ARBA" id="ARBA00001798"/>
    </source>
</evidence>
<keyword evidence="3" id="KW-0808">Transferase</keyword>
<dbReference type="GO" id="GO:0061630">
    <property type="term" value="F:ubiquitin protein ligase activity"/>
    <property type="evidence" value="ECO:0007669"/>
    <property type="project" value="UniProtKB-EC"/>
</dbReference>
<evidence type="ECO:0000256" key="5">
    <source>
        <dbReference type="ARBA" id="ARBA00022737"/>
    </source>
</evidence>
<evidence type="ECO:0000256" key="6">
    <source>
        <dbReference type="ARBA" id="ARBA00022771"/>
    </source>
</evidence>
<dbReference type="InterPro" id="IPR031127">
    <property type="entry name" value="E3_UB_ligase_RBR"/>
</dbReference>
<dbReference type="Pfam" id="PF01485">
    <property type="entry name" value="IBR"/>
    <property type="match status" value="1"/>
</dbReference>
<evidence type="ECO:0000256" key="4">
    <source>
        <dbReference type="ARBA" id="ARBA00022723"/>
    </source>
</evidence>
<dbReference type="EMBL" id="MU864621">
    <property type="protein sequence ID" value="KAK4182698.1"/>
    <property type="molecule type" value="Genomic_DNA"/>
</dbReference>
<dbReference type="Gene3D" id="1.20.120.1750">
    <property type="match status" value="1"/>
</dbReference>
<dbReference type="Pfam" id="PF26200">
    <property type="entry name" value="Rcat_RNF216"/>
    <property type="match status" value="1"/>
</dbReference>
<dbReference type="InterPro" id="IPR002867">
    <property type="entry name" value="IBR_dom"/>
</dbReference>
<sequence length="212" mass="23787">MKQQLQDCIICLTPFRPYLLDTFAPLSLPCGHAHCPSCLVRGFITATKTLPFQPALCCSPQAILPPAAFRPFFPSIQVADYRAKLSEYLSPSKFYCHHPTCSAFIPPILRSRGKQAKCRVCSRKTCVACRGRAHMGACPDEALAQEARAKRIKQQEKATRALLHTMRWKPCPRCRRVVEKIDGCDHISCLCGCHWCYRCGKELSEAHGDCSM</sequence>
<evidence type="ECO:0000256" key="8">
    <source>
        <dbReference type="ARBA" id="ARBA00022833"/>
    </source>
</evidence>
<evidence type="ECO:0000256" key="3">
    <source>
        <dbReference type="ARBA" id="ARBA00022679"/>
    </source>
</evidence>
<keyword evidence="8" id="KW-0862">Zinc</keyword>
<dbReference type="SUPFAM" id="SSF57850">
    <property type="entry name" value="RING/U-box"/>
    <property type="match status" value="2"/>
</dbReference>
<dbReference type="AlphaFoldDB" id="A0AAN6WJC4"/>
<keyword evidence="5" id="KW-0677">Repeat</keyword>